<gene>
    <name evidence="2" type="ORF">ASPVEDRAFT_81308</name>
</gene>
<sequence length="499" mass="57918">MANNLPTEILFQLLDEFEYTDDQVRLLQVCRSWNVILCAKVYSRIKLWGDNKVLRFAEGLQRNPRLRPLVQELDFPCLSGSDDDESGFYDRALFHELLQSFADTDNEVAAWEKKLDQENGFAWLAVLLLLLPNLQVLDVQWAWKPEDNDRLLWTVSRIASKSPQVGLPLQKLQKVSVTIFDSHDRYSVKQFIPFLTLPSMQALHLEGCFEFDRSEGLDPSEESGGSFEIPFEIRPRTSPIREISLLDSNILTGLCELLPGFTQLERFVYQHTNVVDSTENLANFRCHRFRDPLLSQRQSLRELRLNDIGVTKRTDDDDDFFYKDIEEPKQQAWFGSLDEFTALKELRMPVYNLLDSVDGAEPSVSLDKLLPRGLEILALTKVDFTHYGMLEGQLRRLLAERQRFPSLRKILLQTFQLEIANCDLTRWEYDNRKEYTLEVPERAKISFAGVSSSFKEQGIDFDLIKYGDHEIVADGKVMYEANELCSEADHLDRWNEVWP</sequence>
<dbReference type="RefSeq" id="XP_040665476.1">
    <property type="nucleotide sequence ID" value="XM_040817017.1"/>
</dbReference>
<accession>A0A1L9PDV4</accession>
<evidence type="ECO:0000313" key="2">
    <source>
        <dbReference type="EMBL" id="OJI99713.1"/>
    </source>
</evidence>
<dbReference type="Proteomes" id="UP000184073">
    <property type="component" value="Unassembled WGS sequence"/>
</dbReference>
<name>A0A1L9PDV4_ASPVE</name>
<reference evidence="3" key="1">
    <citation type="journal article" date="2017" name="Genome Biol.">
        <title>Comparative genomics reveals high biological diversity and specific adaptations in the industrially and medically important fungal genus Aspergillus.</title>
        <authorList>
            <person name="de Vries R.P."/>
            <person name="Riley R."/>
            <person name="Wiebenga A."/>
            <person name="Aguilar-Osorio G."/>
            <person name="Amillis S."/>
            <person name="Uchima C.A."/>
            <person name="Anderluh G."/>
            <person name="Asadollahi M."/>
            <person name="Askin M."/>
            <person name="Barry K."/>
            <person name="Battaglia E."/>
            <person name="Bayram O."/>
            <person name="Benocci T."/>
            <person name="Braus-Stromeyer S.A."/>
            <person name="Caldana C."/>
            <person name="Canovas D."/>
            <person name="Cerqueira G.C."/>
            <person name="Chen F."/>
            <person name="Chen W."/>
            <person name="Choi C."/>
            <person name="Clum A."/>
            <person name="Dos Santos R.A."/>
            <person name="Damasio A.R."/>
            <person name="Diallinas G."/>
            <person name="Emri T."/>
            <person name="Fekete E."/>
            <person name="Flipphi M."/>
            <person name="Freyberg S."/>
            <person name="Gallo A."/>
            <person name="Gournas C."/>
            <person name="Habgood R."/>
            <person name="Hainaut M."/>
            <person name="Harispe M.L."/>
            <person name="Henrissat B."/>
            <person name="Hilden K.S."/>
            <person name="Hope R."/>
            <person name="Hossain A."/>
            <person name="Karabika E."/>
            <person name="Karaffa L."/>
            <person name="Karanyi Z."/>
            <person name="Krasevec N."/>
            <person name="Kuo A."/>
            <person name="Kusch H."/>
            <person name="LaButti K."/>
            <person name="Lagendijk E.L."/>
            <person name="Lapidus A."/>
            <person name="Levasseur A."/>
            <person name="Lindquist E."/>
            <person name="Lipzen A."/>
            <person name="Logrieco A.F."/>
            <person name="MacCabe A."/>
            <person name="Maekelae M.R."/>
            <person name="Malavazi I."/>
            <person name="Melin P."/>
            <person name="Meyer V."/>
            <person name="Mielnichuk N."/>
            <person name="Miskei M."/>
            <person name="Molnar A.P."/>
            <person name="Mule G."/>
            <person name="Ngan C.Y."/>
            <person name="Orejas M."/>
            <person name="Orosz E."/>
            <person name="Ouedraogo J.P."/>
            <person name="Overkamp K.M."/>
            <person name="Park H.-S."/>
            <person name="Perrone G."/>
            <person name="Piumi F."/>
            <person name="Punt P.J."/>
            <person name="Ram A.F."/>
            <person name="Ramon A."/>
            <person name="Rauscher S."/>
            <person name="Record E."/>
            <person name="Riano-Pachon D.M."/>
            <person name="Robert V."/>
            <person name="Roehrig J."/>
            <person name="Ruller R."/>
            <person name="Salamov A."/>
            <person name="Salih N.S."/>
            <person name="Samson R.A."/>
            <person name="Sandor E."/>
            <person name="Sanguinetti M."/>
            <person name="Schuetze T."/>
            <person name="Sepcic K."/>
            <person name="Shelest E."/>
            <person name="Sherlock G."/>
            <person name="Sophianopoulou V."/>
            <person name="Squina F.M."/>
            <person name="Sun H."/>
            <person name="Susca A."/>
            <person name="Todd R.B."/>
            <person name="Tsang A."/>
            <person name="Unkles S.E."/>
            <person name="van de Wiele N."/>
            <person name="van Rossen-Uffink D."/>
            <person name="Oliveira J.V."/>
            <person name="Vesth T.C."/>
            <person name="Visser J."/>
            <person name="Yu J.-H."/>
            <person name="Zhou M."/>
            <person name="Andersen M.R."/>
            <person name="Archer D.B."/>
            <person name="Baker S.E."/>
            <person name="Benoit I."/>
            <person name="Brakhage A.A."/>
            <person name="Braus G.H."/>
            <person name="Fischer R."/>
            <person name="Frisvad J.C."/>
            <person name="Goldman G.H."/>
            <person name="Houbraken J."/>
            <person name="Oakley B."/>
            <person name="Pocsi I."/>
            <person name="Scazzocchio C."/>
            <person name="Seiboth B."/>
            <person name="vanKuyk P.A."/>
            <person name="Wortman J."/>
            <person name="Dyer P.S."/>
            <person name="Grigoriev I.V."/>
        </authorList>
    </citation>
    <scope>NUCLEOTIDE SEQUENCE [LARGE SCALE GENOMIC DNA]</scope>
    <source>
        <strain evidence="3">CBS 583.65</strain>
    </source>
</reference>
<evidence type="ECO:0000259" key="1">
    <source>
        <dbReference type="PROSITE" id="PS50181"/>
    </source>
</evidence>
<dbReference type="SUPFAM" id="SSF52047">
    <property type="entry name" value="RNI-like"/>
    <property type="match status" value="1"/>
</dbReference>
<dbReference type="AlphaFoldDB" id="A0A1L9PDV4"/>
<dbReference type="Pfam" id="PF12937">
    <property type="entry name" value="F-box-like"/>
    <property type="match status" value="1"/>
</dbReference>
<proteinExistence type="predicted"/>
<organism evidence="2 3">
    <name type="scientific">Aspergillus versicolor CBS 583.65</name>
    <dbReference type="NCBI Taxonomy" id="1036611"/>
    <lineage>
        <taxon>Eukaryota</taxon>
        <taxon>Fungi</taxon>
        <taxon>Dikarya</taxon>
        <taxon>Ascomycota</taxon>
        <taxon>Pezizomycotina</taxon>
        <taxon>Eurotiomycetes</taxon>
        <taxon>Eurotiomycetidae</taxon>
        <taxon>Eurotiales</taxon>
        <taxon>Aspergillaceae</taxon>
        <taxon>Aspergillus</taxon>
        <taxon>Aspergillus subgen. Nidulantes</taxon>
    </lineage>
</organism>
<evidence type="ECO:0000313" key="3">
    <source>
        <dbReference type="Proteomes" id="UP000184073"/>
    </source>
</evidence>
<dbReference type="PROSITE" id="PS50181">
    <property type="entry name" value="FBOX"/>
    <property type="match status" value="1"/>
</dbReference>
<dbReference type="STRING" id="1036611.A0A1L9PDV4"/>
<feature type="domain" description="F-box" evidence="1">
    <location>
        <begin position="1"/>
        <end position="45"/>
    </location>
</feature>
<keyword evidence="3" id="KW-1185">Reference proteome</keyword>
<dbReference type="VEuPathDB" id="FungiDB:ASPVEDRAFT_81308"/>
<dbReference type="InterPro" id="IPR056867">
    <property type="entry name" value="LRR_15"/>
</dbReference>
<dbReference type="OrthoDB" id="5130616at2759"/>
<dbReference type="Pfam" id="PF24969">
    <property type="entry name" value="LRR_15"/>
    <property type="match status" value="1"/>
</dbReference>
<dbReference type="InterPro" id="IPR001810">
    <property type="entry name" value="F-box_dom"/>
</dbReference>
<protein>
    <recommendedName>
        <fullName evidence="1">F-box domain-containing protein</fullName>
    </recommendedName>
</protein>
<dbReference type="GeneID" id="63732528"/>
<dbReference type="EMBL" id="KV878127">
    <property type="protein sequence ID" value="OJI99713.1"/>
    <property type="molecule type" value="Genomic_DNA"/>
</dbReference>